<dbReference type="AlphaFoldDB" id="A0A080ZVA2"/>
<dbReference type="Proteomes" id="UP000028582">
    <property type="component" value="Unassembled WGS sequence"/>
</dbReference>
<name>A0A080ZVA2_PHYNI</name>
<evidence type="ECO:0000313" key="1">
    <source>
        <dbReference type="EMBL" id="ETO70563.1"/>
    </source>
</evidence>
<accession>A0A080ZVA2</accession>
<organism evidence="1 2">
    <name type="scientific">Phytophthora nicotianae P1976</name>
    <dbReference type="NCBI Taxonomy" id="1317066"/>
    <lineage>
        <taxon>Eukaryota</taxon>
        <taxon>Sar</taxon>
        <taxon>Stramenopiles</taxon>
        <taxon>Oomycota</taxon>
        <taxon>Peronosporomycetes</taxon>
        <taxon>Peronosporales</taxon>
        <taxon>Peronosporaceae</taxon>
        <taxon>Phytophthora</taxon>
    </lineage>
</organism>
<sequence>MESYVRNISPANWVLYRHVDINKPYKWRATNSVESENGRALLARELNPSEFFTHYMELFTKTKYKRWEEATAWLKLGKIITEYAEAMYQKRARKASLPLGDED</sequence>
<reference evidence="1 2" key="1">
    <citation type="submission" date="2013-11" db="EMBL/GenBank/DDBJ databases">
        <title>The Genome Sequence of Phytophthora parasitica P1976.</title>
        <authorList>
            <consortium name="The Broad Institute Genomics Platform"/>
            <person name="Russ C."/>
            <person name="Tyler B."/>
            <person name="Panabieres F."/>
            <person name="Shan W."/>
            <person name="Tripathy S."/>
            <person name="Grunwald N."/>
            <person name="Machado M."/>
            <person name="Johnson C.S."/>
            <person name="Walker B."/>
            <person name="Young S."/>
            <person name="Zeng Q."/>
            <person name="Gargeya S."/>
            <person name="Fitzgerald M."/>
            <person name="Haas B."/>
            <person name="Abouelleil A."/>
            <person name="Allen A.W."/>
            <person name="Alvarado L."/>
            <person name="Arachchi H.M."/>
            <person name="Berlin A.M."/>
            <person name="Chapman S.B."/>
            <person name="Gainer-Dewar J."/>
            <person name="Goldberg J."/>
            <person name="Griggs A."/>
            <person name="Gujja S."/>
            <person name="Hansen M."/>
            <person name="Howarth C."/>
            <person name="Imamovic A."/>
            <person name="Ireland A."/>
            <person name="Larimer J."/>
            <person name="McCowan C."/>
            <person name="Murphy C."/>
            <person name="Pearson M."/>
            <person name="Poon T.W."/>
            <person name="Priest M."/>
            <person name="Roberts A."/>
            <person name="Saif S."/>
            <person name="Shea T."/>
            <person name="Sisk P."/>
            <person name="Sykes S."/>
            <person name="Wortman J."/>
            <person name="Nusbaum C."/>
            <person name="Birren B."/>
        </authorList>
    </citation>
    <scope>NUCLEOTIDE SEQUENCE [LARGE SCALE GENOMIC DNA]</scope>
    <source>
        <strain evidence="1 2">P1976</strain>
    </source>
</reference>
<proteinExistence type="predicted"/>
<dbReference type="EMBL" id="ANJA01002308">
    <property type="protein sequence ID" value="ETO70563.1"/>
    <property type="molecule type" value="Genomic_DNA"/>
</dbReference>
<gene>
    <name evidence="1" type="ORF">F444_12966</name>
</gene>
<comment type="caution">
    <text evidence="1">The sequence shown here is derived from an EMBL/GenBank/DDBJ whole genome shotgun (WGS) entry which is preliminary data.</text>
</comment>
<protein>
    <submittedName>
        <fullName evidence="1">Uncharacterized protein</fullName>
    </submittedName>
</protein>
<evidence type="ECO:0000313" key="2">
    <source>
        <dbReference type="Proteomes" id="UP000028582"/>
    </source>
</evidence>